<protein>
    <submittedName>
        <fullName evidence="1">Uncharacterized protein</fullName>
    </submittedName>
</protein>
<accession>A0A7J6CEV4</accession>
<dbReference type="EMBL" id="JAAMOB010000013">
    <property type="protein sequence ID" value="KAF4105641.1"/>
    <property type="molecule type" value="Genomic_DNA"/>
</dbReference>
<keyword evidence="2" id="KW-1185">Reference proteome</keyword>
<reference evidence="1 2" key="1">
    <citation type="submission" date="2020-04" db="EMBL/GenBank/DDBJ databases">
        <title>Chromosome-level genome assembly of a cyprinid fish Onychostoma macrolepis by integration of Nanopore Sequencing, Bionano and Hi-C technology.</title>
        <authorList>
            <person name="Wang D."/>
        </authorList>
    </citation>
    <scope>NUCLEOTIDE SEQUENCE [LARGE SCALE GENOMIC DNA]</scope>
    <source>
        <strain evidence="1">SWU-2019</strain>
        <tissue evidence="1">Muscle</tissue>
    </source>
</reference>
<gene>
    <name evidence="1" type="ORF">G5714_013303</name>
</gene>
<organism evidence="1 2">
    <name type="scientific">Onychostoma macrolepis</name>
    <dbReference type="NCBI Taxonomy" id="369639"/>
    <lineage>
        <taxon>Eukaryota</taxon>
        <taxon>Metazoa</taxon>
        <taxon>Chordata</taxon>
        <taxon>Craniata</taxon>
        <taxon>Vertebrata</taxon>
        <taxon>Euteleostomi</taxon>
        <taxon>Actinopterygii</taxon>
        <taxon>Neopterygii</taxon>
        <taxon>Teleostei</taxon>
        <taxon>Ostariophysi</taxon>
        <taxon>Cypriniformes</taxon>
        <taxon>Cyprinidae</taxon>
        <taxon>Acrossocheilinae</taxon>
        <taxon>Onychostoma</taxon>
    </lineage>
</organism>
<sequence>MATAKEPESQGGKDHPPHPCACGMWISVKDLHGLCSSCLGAKHAQASLSNPEGCPHCSKFSVKTQEWRLCVAVAGKSDPCLSAQPSEEPMDCPQASSSWGEMMERVSPVFSPLFEDPLVGEEDDEDEGEGDILIINLPIRLHRNSRETRALSQSPVS</sequence>
<dbReference type="Proteomes" id="UP000579812">
    <property type="component" value="Unassembled WGS sequence"/>
</dbReference>
<proteinExistence type="predicted"/>
<evidence type="ECO:0000313" key="1">
    <source>
        <dbReference type="EMBL" id="KAF4105641.1"/>
    </source>
</evidence>
<comment type="caution">
    <text evidence="1">The sequence shown here is derived from an EMBL/GenBank/DDBJ whole genome shotgun (WGS) entry which is preliminary data.</text>
</comment>
<name>A0A7J6CEV4_9TELE</name>
<evidence type="ECO:0000313" key="2">
    <source>
        <dbReference type="Proteomes" id="UP000579812"/>
    </source>
</evidence>
<dbReference type="AlphaFoldDB" id="A0A7J6CEV4"/>